<keyword evidence="4 5" id="KW-0472">Membrane</keyword>
<dbReference type="STRING" id="1391653.AKJ08_0374"/>
<dbReference type="Gene3D" id="3.40.50.410">
    <property type="entry name" value="von Willebrand factor, type A domain"/>
    <property type="match status" value="1"/>
</dbReference>
<dbReference type="KEGG" id="vin:AKJ08_0374"/>
<sequence>MKLGGYELAEPWALLLLLAVPLIVWAARAGARRTPRLVFPPLLAVAQAGRGTLARLRWIPTALAVLAVGAAAIALARPVGHAAEARDLSVEGIDVVVALDLSSSMNAVDFQPKDRIHAAKEVLDDFVSRRRNDRIGLVVFAGEAYTQCPLTLDHGVLREILSQVRIGAIPDGTAIGNAIGTSLNRLRDSDAKSRVVILITDGDSNAGSISPMEAAGMAKELGIPVYTILVGRVCDDPEGCRVPFPAGMDVFGHQVFNNVKVAVNPALLEDISRTTGASSYIATDKASLEGNLQQVLAELEKTRIVEARQLSNVTELFDLFLLPALLLGCLEVVLSATRFRRFP</sequence>
<dbReference type="EMBL" id="CP012332">
    <property type="protein sequence ID" value="AKU89987.1"/>
    <property type="molecule type" value="Genomic_DNA"/>
</dbReference>
<dbReference type="Pfam" id="PF00092">
    <property type="entry name" value="VWA"/>
    <property type="match status" value="1"/>
</dbReference>
<reference evidence="7 8" key="1">
    <citation type="submission" date="2015-08" db="EMBL/GenBank/DDBJ databases">
        <authorList>
            <person name="Babu N.S."/>
            <person name="Beckwith C.J."/>
            <person name="Beseler K.G."/>
            <person name="Brison A."/>
            <person name="Carone J.V."/>
            <person name="Caskin T.P."/>
            <person name="Diamond M."/>
            <person name="Durham M.E."/>
            <person name="Foxe J.M."/>
            <person name="Go M."/>
            <person name="Henderson B.A."/>
            <person name="Jones I.B."/>
            <person name="McGettigan J.A."/>
            <person name="Micheletti S.J."/>
            <person name="Nasrallah M.E."/>
            <person name="Ortiz D."/>
            <person name="Piller C.R."/>
            <person name="Privatt S.R."/>
            <person name="Schneider S.L."/>
            <person name="Sharp S."/>
            <person name="Smith T.C."/>
            <person name="Stanton J.D."/>
            <person name="Ullery H.E."/>
            <person name="Wilson R.J."/>
            <person name="Serrano M.G."/>
            <person name="Buck G."/>
            <person name="Lee V."/>
            <person name="Wang Y."/>
            <person name="Carvalho R."/>
            <person name="Voegtly L."/>
            <person name="Shi R."/>
            <person name="Duckworth R."/>
            <person name="Johnson A."/>
            <person name="Loviza R."/>
            <person name="Walstead R."/>
            <person name="Shah Z."/>
            <person name="Kiflezghi M."/>
            <person name="Wade K."/>
            <person name="Ball S.L."/>
            <person name="Bradley K.W."/>
            <person name="Asai D.J."/>
            <person name="Bowman C.A."/>
            <person name="Russell D.A."/>
            <person name="Pope W.H."/>
            <person name="Jacobs-Sera D."/>
            <person name="Hendrix R.W."/>
            <person name="Hatfull G.F."/>
        </authorList>
    </citation>
    <scope>NUCLEOTIDE SEQUENCE [LARGE SCALE GENOMIC DNA]</scope>
    <source>
        <strain evidence="7 8">DSM 27710</strain>
    </source>
</reference>
<dbReference type="PROSITE" id="PS50234">
    <property type="entry name" value="VWFA"/>
    <property type="match status" value="1"/>
</dbReference>
<dbReference type="InterPro" id="IPR002035">
    <property type="entry name" value="VWF_A"/>
</dbReference>
<evidence type="ECO:0000256" key="4">
    <source>
        <dbReference type="ARBA" id="ARBA00023136"/>
    </source>
</evidence>
<evidence type="ECO:0000259" key="6">
    <source>
        <dbReference type="PROSITE" id="PS50234"/>
    </source>
</evidence>
<evidence type="ECO:0000256" key="5">
    <source>
        <dbReference type="SAM" id="Phobius"/>
    </source>
</evidence>
<dbReference type="PANTHER" id="PTHR22550">
    <property type="entry name" value="SPORE GERMINATION PROTEIN"/>
    <property type="match status" value="1"/>
</dbReference>
<dbReference type="SMART" id="SM00327">
    <property type="entry name" value="VWA"/>
    <property type="match status" value="1"/>
</dbReference>
<organism evidence="7 8">
    <name type="scientific">Vulgatibacter incomptus</name>
    <dbReference type="NCBI Taxonomy" id="1391653"/>
    <lineage>
        <taxon>Bacteria</taxon>
        <taxon>Pseudomonadati</taxon>
        <taxon>Myxococcota</taxon>
        <taxon>Myxococcia</taxon>
        <taxon>Myxococcales</taxon>
        <taxon>Cystobacterineae</taxon>
        <taxon>Vulgatibacteraceae</taxon>
        <taxon>Vulgatibacter</taxon>
    </lineage>
</organism>
<evidence type="ECO:0000313" key="7">
    <source>
        <dbReference type="EMBL" id="AKU89987.1"/>
    </source>
</evidence>
<evidence type="ECO:0000256" key="2">
    <source>
        <dbReference type="ARBA" id="ARBA00022692"/>
    </source>
</evidence>
<dbReference type="PANTHER" id="PTHR22550:SF5">
    <property type="entry name" value="LEUCINE ZIPPER PROTEIN 4"/>
    <property type="match status" value="1"/>
</dbReference>
<dbReference type="PATRIC" id="fig|1391653.3.peg.389"/>
<feature type="domain" description="VWFA" evidence="6">
    <location>
        <begin position="94"/>
        <end position="299"/>
    </location>
</feature>
<dbReference type="InterPro" id="IPR050768">
    <property type="entry name" value="UPF0353/GerABKA_families"/>
</dbReference>
<dbReference type="InterPro" id="IPR036465">
    <property type="entry name" value="vWFA_dom_sf"/>
</dbReference>
<gene>
    <name evidence="7" type="ORF">AKJ08_0374</name>
</gene>
<feature type="transmembrane region" description="Helical" evidence="5">
    <location>
        <begin position="58"/>
        <end position="76"/>
    </location>
</feature>
<dbReference type="OrthoDB" id="6206554at2"/>
<evidence type="ECO:0000313" key="8">
    <source>
        <dbReference type="Proteomes" id="UP000055590"/>
    </source>
</evidence>
<feature type="transmembrane region" description="Helical" evidence="5">
    <location>
        <begin position="12"/>
        <end position="31"/>
    </location>
</feature>
<dbReference type="SUPFAM" id="SSF53300">
    <property type="entry name" value="vWA-like"/>
    <property type="match status" value="1"/>
</dbReference>
<dbReference type="InterPro" id="IPR011933">
    <property type="entry name" value="Double_TM_dom"/>
</dbReference>
<dbReference type="Proteomes" id="UP000055590">
    <property type="component" value="Chromosome"/>
</dbReference>
<keyword evidence="3 5" id="KW-1133">Transmembrane helix</keyword>
<evidence type="ECO:0000256" key="3">
    <source>
        <dbReference type="ARBA" id="ARBA00022989"/>
    </source>
</evidence>
<dbReference type="PRINTS" id="PR00453">
    <property type="entry name" value="VWFADOMAIN"/>
</dbReference>
<name>A0A0K1P903_9BACT</name>
<keyword evidence="8" id="KW-1185">Reference proteome</keyword>
<dbReference type="RefSeq" id="WP_050724495.1">
    <property type="nucleotide sequence ID" value="NZ_CP012332.1"/>
</dbReference>
<dbReference type="AlphaFoldDB" id="A0A0K1P903"/>
<keyword evidence="2 5" id="KW-0812">Transmembrane</keyword>
<protein>
    <submittedName>
        <fullName evidence="7">BatA (Aerotolerance operon)</fullName>
    </submittedName>
</protein>
<evidence type="ECO:0000256" key="1">
    <source>
        <dbReference type="ARBA" id="ARBA00022475"/>
    </source>
</evidence>
<dbReference type="Pfam" id="PF07584">
    <property type="entry name" value="BatA"/>
    <property type="match status" value="1"/>
</dbReference>
<dbReference type="NCBIfam" id="TIGR02226">
    <property type="entry name" value="two_anch"/>
    <property type="match status" value="1"/>
</dbReference>
<accession>A0A0K1P903</accession>
<dbReference type="InterPro" id="IPR024163">
    <property type="entry name" value="Aerotolerance_reg_N"/>
</dbReference>
<keyword evidence="1" id="KW-1003">Cell membrane</keyword>
<proteinExistence type="predicted"/>